<organism evidence="1 2">
    <name type="scientific">Dendrobium nobile</name>
    <name type="common">Orchid</name>
    <dbReference type="NCBI Taxonomy" id="94219"/>
    <lineage>
        <taxon>Eukaryota</taxon>
        <taxon>Viridiplantae</taxon>
        <taxon>Streptophyta</taxon>
        <taxon>Embryophyta</taxon>
        <taxon>Tracheophyta</taxon>
        <taxon>Spermatophyta</taxon>
        <taxon>Magnoliopsida</taxon>
        <taxon>Liliopsida</taxon>
        <taxon>Asparagales</taxon>
        <taxon>Orchidaceae</taxon>
        <taxon>Epidendroideae</taxon>
        <taxon>Malaxideae</taxon>
        <taxon>Dendrobiinae</taxon>
        <taxon>Dendrobium</taxon>
    </lineage>
</organism>
<name>A0A8T3API1_DENNO</name>
<protein>
    <submittedName>
        <fullName evidence="1">Uncharacterized protein</fullName>
    </submittedName>
</protein>
<dbReference type="Proteomes" id="UP000829196">
    <property type="component" value="Unassembled WGS sequence"/>
</dbReference>
<proteinExistence type="predicted"/>
<dbReference type="AlphaFoldDB" id="A0A8T3API1"/>
<comment type="caution">
    <text evidence="1">The sequence shown here is derived from an EMBL/GenBank/DDBJ whole genome shotgun (WGS) entry which is preliminary data.</text>
</comment>
<sequence length="81" mass="8938">MSMLRPELLSPRFYIGSSKQSERTGVAVMSGDLRPGPLTAGVRLYTSREIADRNRERPIELDPAGSAVLVWAGLITLRKII</sequence>
<keyword evidence="2" id="KW-1185">Reference proteome</keyword>
<accession>A0A8T3API1</accession>
<evidence type="ECO:0000313" key="1">
    <source>
        <dbReference type="EMBL" id="KAI0497652.1"/>
    </source>
</evidence>
<gene>
    <name evidence="1" type="ORF">KFK09_020885</name>
</gene>
<reference evidence="1" key="1">
    <citation type="journal article" date="2022" name="Front. Genet.">
        <title>Chromosome-Scale Assembly of the Dendrobium nobile Genome Provides Insights Into the Molecular Mechanism of the Biosynthesis of the Medicinal Active Ingredient of Dendrobium.</title>
        <authorList>
            <person name="Xu Q."/>
            <person name="Niu S.-C."/>
            <person name="Li K.-L."/>
            <person name="Zheng P.-J."/>
            <person name="Zhang X.-J."/>
            <person name="Jia Y."/>
            <person name="Liu Y."/>
            <person name="Niu Y.-X."/>
            <person name="Yu L.-H."/>
            <person name="Chen D.-F."/>
            <person name="Zhang G.-Q."/>
        </authorList>
    </citation>
    <scope>NUCLEOTIDE SEQUENCE</scope>
    <source>
        <tissue evidence="1">Leaf</tissue>
    </source>
</reference>
<dbReference type="EMBL" id="JAGYWB010000015">
    <property type="protein sequence ID" value="KAI0497652.1"/>
    <property type="molecule type" value="Genomic_DNA"/>
</dbReference>
<evidence type="ECO:0000313" key="2">
    <source>
        <dbReference type="Proteomes" id="UP000829196"/>
    </source>
</evidence>